<accession>A0AC60QZ83</accession>
<dbReference type="Proteomes" id="UP000805193">
    <property type="component" value="Unassembled WGS sequence"/>
</dbReference>
<sequence length="110" mass="12111">MGQRAPFAMASEAHKAILAARRAEGRDGLANHVDLRKSLGEKAALGCSGRVVARVYGRFPDSTLRWTLNGRRLLIDRHRHLFAGGDLSVFLPNPVLQLDYLKFCGLGEIV</sequence>
<name>A0AC60QZ83_IXOPE</name>
<proteinExistence type="predicted"/>
<protein>
    <submittedName>
        <fullName evidence="1">Uncharacterized protein</fullName>
    </submittedName>
</protein>
<gene>
    <name evidence="1" type="ORF">HPB47_014580</name>
</gene>
<evidence type="ECO:0000313" key="1">
    <source>
        <dbReference type="EMBL" id="KAG0443740.1"/>
    </source>
</evidence>
<keyword evidence="2" id="KW-1185">Reference proteome</keyword>
<organism evidence="1 2">
    <name type="scientific">Ixodes persulcatus</name>
    <name type="common">Taiga tick</name>
    <dbReference type="NCBI Taxonomy" id="34615"/>
    <lineage>
        <taxon>Eukaryota</taxon>
        <taxon>Metazoa</taxon>
        <taxon>Ecdysozoa</taxon>
        <taxon>Arthropoda</taxon>
        <taxon>Chelicerata</taxon>
        <taxon>Arachnida</taxon>
        <taxon>Acari</taxon>
        <taxon>Parasitiformes</taxon>
        <taxon>Ixodida</taxon>
        <taxon>Ixodoidea</taxon>
        <taxon>Ixodidae</taxon>
        <taxon>Ixodinae</taxon>
        <taxon>Ixodes</taxon>
    </lineage>
</organism>
<reference evidence="1 2" key="1">
    <citation type="journal article" date="2020" name="Cell">
        <title>Large-Scale Comparative Analyses of Tick Genomes Elucidate Their Genetic Diversity and Vector Capacities.</title>
        <authorList>
            <consortium name="Tick Genome and Microbiome Consortium (TIGMIC)"/>
            <person name="Jia N."/>
            <person name="Wang J."/>
            <person name="Shi W."/>
            <person name="Du L."/>
            <person name="Sun Y."/>
            <person name="Zhan W."/>
            <person name="Jiang J.F."/>
            <person name="Wang Q."/>
            <person name="Zhang B."/>
            <person name="Ji P."/>
            <person name="Bell-Sakyi L."/>
            <person name="Cui X.M."/>
            <person name="Yuan T.T."/>
            <person name="Jiang B.G."/>
            <person name="Yang W.F."/>
            <person name="Lam T.T."/>
            <person name="Chang Q.C."/>
            <person name="Ding S.J."/>
            <person name="Wang X.J."/>
            <person name="Zhu J.G."/>
            <person name="Ruan X.D."/>
            <person name="Zhao L."/>
            <person name="Wei J.T."/>
            <person name="Ye R.Z."/>
            <person name="Que T.C."/>
            <person name="Du C.H."/>
            <person name="Zhou Y.H."/>
            <person name="Cheng J.X."/>
            <person name="Dai P.F."/>
            <person name="Guo W.B."/>
            <person name="Han X.H."/>
            <person name="Huang E.J."/>
            <person name="Li L.F."/>
            <person name="Wei W."/>
            <person name="Gao Y.C."/>
            <person name="Liu J.Z."/>
            <person name="Shao H.Z."/>
            <person name="Wang X."/>
            <person name="Wang C.C."/>
            <person name="Yang T.C."/>
            <person name="Huo Q.B."/>
            <person name="Li W."/>
            <person name="Chen H.Y."/>
            <person name="Chen S.E."/>
            <person name="Zhou L.G."/>
            <person name="Ni X.B."/>
            <person name="Tian J.H."/>
            <person name="Sheng Y."/>
            <person name="Liu T."/>
            <person name="Pan Y.S."/>
            <person name="Xia L.Y."/>
            <person name="Li J."/>
            <person name="Zhao F."/>
            <person name="Cao W.C."/>
        </authorList>
    </citation>
    <scope>NUCLEOTIDE SEQUENCE [LARGE SCALE GENOMIC DNA]</scope>
    <source>
        <strain evidence="1">Iper-2018</strain>
    </source>
</reference>
<evidence type="ECO:0000313" key="2">
    <source>
        <dbReference type="Proteomes" id="UP000805193"/>
    </source>
</evidence>
<comment type="caution">
    <text evidence="1">The sequence shown here is derived from an EMBL/GenBank/DDBJ whole genome shotgun (WGS) entry which is preliminary data.</text>
</comment>
<dbReference type="EMBL" id="JABSTQ010002959">
    <property type="protein sequence ID" value="KAG0443740.1"/>
    <property type="molecule type" value="Genomic_DNA"/>
</dbReference>